<reference evidence="2" key="2">
    <citation type="submission" date="2025-08" db="UniProtKB">
        <authorList>
            <consortium name="RefSeq"/>
        </authorList>
    </citation>
    <scope>IDENTIFICATION</scope>
    <source>
        <tissue evidence="2">Leaf</tissue>
    </source>
</reference>
<name>A0AC58TDI7_TOBAC</name>
<evidence type="ECO:0000313" key="1">
    <source>
        <dbReference type="Proteomes" id="UP000790787"/>
    </source>
</evidence>
<protein>
    <submittedName>
        <fullName evidence="2">Uncharacterized protein LOC142173556</fullName>
    </submittedName>
</protein>
<accession>A0AC58TDI7</accession>
<reference evidence="1" key="1">
    <citation type="journal article" date="2014" name="Nat. Commun.">
        <title>The tobacco genome sequence and its comparison with those of tomato and potato.</title>
        <authorList>
            <person name="Sierro N."/>
            <person name="Battey J.N."/>
            <person name="Ouadi S."/>
            <person name="Bakaher N."/>
            <person name="Bovet L."/>
            <person name="Willig A."/>
            <person name="Goepfert S."/>
            <person name="Peitsch M.C."/>
            <person name="Ivanov N.V."/>
        </authorList>
    </citation>
    <scope>NUCLEOTIDE SEQUENCE [LARGE SCALE GENOMIC DNA]</scope>
</reference>
<keyword evidence="1" id="KW-1185">Reference proteome</keyword>
<evidence type="ECO:0000313" key="2">
    <source>
        <dbReference type="RefSeq" id="XP_075095270.1"/>
    </source>
</evidence>
<dbReference type="RefSeq" id="XP_075095270.1">
    <property type="nucleotide sequence ID" value="XM_075239169.1"/>
</dbReference>
<gene>
    <name evidence="2" type="primary">LOC142173556</name>
</gene>
<dbReference type="Proteomes" id="UP000790787">
    <property type="component" value="Chromosome 19"/>
</dbReference>
<sequence length="136" mass="16319">MKKFSTKQFYLKLRDTFQKVAWRKLVCNNQSLPKWIFILRLAALERLYTKDRLFKWGVTQDQFCLLCGQDHESLAHLFFTCETTAQLWKKLLNWIGVTRNLMVWEDELQWGMQHASRSSSRVEVYRMLLAVAVYHV</sequence>
<organism evidence="1 2">
    <name type="scientific">Nicotiana tabacum</name>
    <name type="common">Common tobacco</name>
    <dbReference type="NCBI Taxonomy" id="4097"/>
    <lineage>
        <taxon>Eukaryota</taxon>
        <taxon>Viridiplantae</taxon>
        <taxon>Streptophyta</taxon>
        <taxon>Embryophyta</taxon>
        <taxon>Tracheophyta</taxon>
        <taxon>Spermatophyta</taxon>
        <taxon>Magnoliopsida</taxon>
        <taxon>eudicotyledons</taxon>
        <taxon>Gunneridae</taxon>
        <taxon>Pentapetalae</taxon>
        <taxon>asterids</taxon>
        <taxon>lamiids</taxon>
        <taxon>Solanales</taxon>
        <taxon>Solanaceae</taxon>
        <taxon>Nicotianoideae</taxon>
        <taxon>Nicotianeae</taxon>
        <taxon>Nicotiana</taxon>
    </lineage>
</organism>
<proteinExistence type="predicted"/>